<evidence type="ECO:0000313" key="3">
    <source>
        <dbReference type="Proteomes" id="UP000054815"/>
    </source>
</evidence>
<dbReference type="EMBL" id="JYDU01001071">
    <property type="protein sequence ID" value="KRX73652.1"/>
    <property type="molecule type" value="Genomic_DNA"/>
</dbReference>
<gene>
    <name evidence="2" type="ORF">T4E_238</name>
</gene>
<name>A0A0V0WCR4_TRIPS</name>
<proteinExistence type="predicted"/>
<comment type="caution">
    <text evidence="2">The sequence shown here is derived from an EMBL/GenBank/DDBJ whole genome shotgun (WGS) entry which is preliminary data.</text>
</comment>
<evidence type="ECO:0000313" key="2">
    <source>
        <dbReference type="EMBL" id="KRX73652.1"/>
    </source>
</evidence>
<organism evidence="2 3">
    <name type="scientific">Trichinella pseudospiralis</name>
    <name type="common">Parasitic roundworm</name>
    <dbReference type="NCBI Taxonomy" id="6337"/>
    <lineage>
        <taxon>Eukaryota</taxon>
        <taxon>Metazoa</taxon>
        <taxon>Ecdysozoa</taxon>
        <taxon>Nematoda</taxon>
        <taxon>Enoplea</taxon>
        <taxon>Dorylaimia</taxon>
        <taxon>Trichinellida</taxon>
        <taxon>Trichinellidae</taxon>
        <taxon>Trichinella</taxon>
    </lineage>
</organism>
<feature type="region of interest" description="Disordered" evidence="1">
    <location>
        <begin position="1"/>
        <end position="22"/>
    </location>
</feature>
<evidence type="ECO:0000256" key="1">
    <source>
        <dbReference type="SAM" id="MobiDB-lite"/>
    </source>
</evidence>
<accession>A0A0V0WCR4</accession>
<feature type="non-terminal residue" evidence="2">
    <location>
        <position position="1"/>
    </location>
</feature>
<dbReference type="Proteomes" id="UP000054815">
    <property type="component" value="Unassembled WGS sequence"/>
</dbReference>
<dbReference type="AlphaFoldDB" id="A0A0V0WCR4"/>
<reference evidence="2 3" key="1">
    <citation type="submission" date="2015-01" db="EMBL/GenBank/DDBJ databases">
        <title>Evolution of Trichinella species and genotypes.</title>
        <authorList>
            <person name="Korhonen P.K."/>
            <person name="Edoardo P."/>
            <person name="Giuseppe L.R."/>
            <person name="Gasser R.B."/>
        </authorList>
    </citation>
    <scope>NUCLEOTIDE SEQUENCE [LARGE SCALE GENOMIC DNA]</scope>
    <source>
        <strain evidence="2">ISS141</strain>
    </source>
</reference>
<sequence length="48" mass="4837">LRVLPSTLASSETRGAPPSSFGAAAVQQGQAAAVSSDWTTLIVPVRQG</sequence>
<protein>
    <submittedName>
        <fullName evidence="2">Uncharacterized protein</fullName>
    </submittedName>
</protein>